<feature type="transmembrane region" description="Helical" evidence="6">
    <location>
        <begin position="27"/>
        <end position="48"/>
    </location>
</feature>
<evidence type="ECO:0000256" key="3">
    <source>
        <dbReference type="ARBA" id="ARBA00022692"/>
    </source>
</evidence>
<dbReference type="PANTHER" id="PTHR33931:SF2">
    <property type="entry name" value="HOLIN-LIKE PROTEIN CIDA"/>
    <property type="match status" value="1"/>
</dbReference>
<dbReference type="EMBL" id="JACXJA010000005">
    <property type="protein sequence ID" value="MBD2861076.1"/>
    <property type="molecule type" value="Genomic_DNA"/>
</dbReference>
<sequence>MRGLAILLSFHFSGFLLKELLHLPLPANVTGLILFVAALFTGLVKLEWVEDTAQFLLRHMMLFFAPFIVGTVVFSRVIGENALGMALSLVMGTLLVLLITGAVTTWLSGKEERG</sequence>
<protein>
    <submittedName>
        <fullName evidence="7">CidA/LrgA family protein</fullName>
    </submittedName>
</protein>
<dbReference type="RefSeq" id="WP_190924792.1">
    <property type="nucleotide sequence ID" value="NZ_JACXJA010000005.1"/>
</dbReference>
<keyword evidence="2" id="KW-1003">Cell membrane</keyword>
<dbReference type="InterPro" id="IPR005538">
    <property type="entry name" value="LrgA/CidA"/>
</dbReference>
<evidence type="ECO:0000256" key="6">
    <source>
        <dbReference type="SAM" id="Phobius"/>
    </source>
</evidence>
<keyword evidence="8" id="KW-1185">Reference proteome</keyword>
<reference evidence="7" key="1">
    <citation type="submission" date="2020-09" db="EMBL/GenBank/DDBJ databases">
        <title>A novel bacterium of genus Paenibacillus, isolated from South China Sea.</title>
        <authorList>
            <person name="Huang H."/>
            <person name="Mo K."/>
            <person name="Hu Y."/>
        </authorList>
    </citation>
    <scope>NUCLEOTIDE SEQUENCE</scope>
    <source>
        <strain evidence="7">IB182363</strain>
    </source>
</reference>
<dbReference type="Pfam" id="PF03788">
    <property type="entry name" value="LrgA"/>
    <property type="match status" value="1"/>
</dbReference>
<keyword evidence="4 6" id="KW-1133">Transmembrane helix</keyword>
<evidence type="ECO:0000256" key="1">
    <source>
        <dbReference type="ARBA" id="ARBA00004651"/>
    </source>
</evidence>
<dbReference type="AlphaFoldDB" id="A0A927GXQ5"/>
<keyword evidence="5 6" id="KW-0472">Membrane</keyword>
<gene>
    <name evidence="7" type="ORF">IDH45_03625</name>
</gene>
<keyword evidence="3 6" id="KW-0812">Transmembrane</keyword>
<dbReference type="GO" id="GO:0005886">
    <property type="term" value="C:plasma membrane"/>
    <property type="evidence" value="ECO:0007669"/>
    <property type="project" value="UniProtKB-SubCell"/>
</dbReference>
<evidence type="ECO:0000256" key="5">
    <source>
        <dbReference type="ARBA" id="ARBA00023136"/>
    </source>
</evidence>
<proteinExistence type="predicted"/>
<feature type="transmembrane region" description="Helical" evidence="6">
    <location>
        <begin position="85"/>
        <end position="107"/>
    </location>
</feature>
<evidence type="ECO:0000313" key="8">
    <source>
        <dbReference type="Proteomes" id="UP000639396"/>
    </source>
</evidence>
<dbReference type="Proteomes" id="UP000639396">
    <property type="component" value="Unassembled WGS sequence"/>
</dbReference>
<feature type="transmembrane region" description="Helical" evidence="6">
    <location>
        <begin position="60"/>
        <end position="79"/>
    </location>
</feature>
<accession>A0A927GXQ5</accession>
<evidence type="ECO:0000256" key="2">
    <source>
        <dbReference type="ARBA" id="ARBA00022475"/>
    </source>
</evidence>
<dbReference type="PANTHER" id="PTHR33931">
    <property type="entry name" value="HOLIN-LIKE PROTEIN CIDA-RELATED"/>
    <property type="match status" value="1"/>
</dbReference>
<evidence type="ECO:0000313" key="7">
    <source>
        <dbReference type="EMBL" id="MBD2861076.1"/>
    </source>
</evidence>
<name>A0A927GXQ5_9BACL</name>
<evidence type="ECO:0000256" key="4">
    <source>
        <dbReference type="ARBA" id="ARBA00022989"/>
    </source>
</evidence>
<comment type="subcellular location">
    <subcellularLocation>
        <location evidence="1">Cell membrane</location>
        <topology evidence="1">Multi-pass membrane protein</topology>
    </subcellularLocation>
</comment>
<comment type="caution">
    <text evidence="7">The sequence shown here is derived from an EMBL/GenBank/DDBJ whole genome shotgun (WGS) entry which is preliminary data.</text>
</comment>
<organism evidence="7 8">
    <name type="scientific">Paenibacillus oceani</name>
    <dbReference type="NCBI Taxonomy" id="2772510"/>
    <lineage>
        <taxon>Bacteria</taxon>
        <taxon>Bacillati</taxon>
        <taxon>Bacillota</taxon>
        <taxon>Bacilli</taxon>
        <taxon>Bacillales</taxon>
        <taxon>Paenibacillaceae</taxon>
        <taxon>Paenibacillus</taxon>
    </lineage>
</organism>